<gene>
    <name evidence="1" type="ORF">ACCO45_001830</name>
</gene>
<proteinExistence type="predicted"/>
<name>A0ACC4EAW4_PURLI</name>
<protein>
    <submittedName>
        <fullName evidence="1">Uncharacterized protein</fullName>
    </submittedName>
</protein>
<dbReference type="Proteomes" id="UP001638806">
    <property type="component" value="Unassembled WGS sequence"/>
</dbReference>
<accession>A0ACC4EAW4</accession>
<reference evidence="1" key="1">
    <citation type="submission" date="2024-12" db="EMBL/GenBank/DDBJ databases">
        <title>Comparative genomics and development of molecular markers within Purpureocillium lilacinum and among Purpureocillium species.</title>
        <authorList>
            <person name="Yeh Z.-Y."/>
            <person name="Ni N.-T."/>
            <person name="Lo P.-H."/>
            <person name="Mushyakhwo K."/>
            <person name="Lin C.-F."/>
            <person name="Nai Y.-S."/>
        </authorList>
    </citation>
    <scope>NUCLEOTIDE SEQUENCE</scope>
    <source>
        <strain evidence="1">NCHU-NPUST-175</strain>
    </source>
</reference>
<sequence length="324" mass="33823">MELLSGVSSIRPYTYIDPASSALRIGSCPDDEAASGLLALRQAPPWQRLPPGVPCHARAHAMVAASPLGVAPPSGGGVDGCRGCVGGRLVVDPVCVLVLPHRPRPPPSGANSAGLAVTGDTIAADPCGTTAVEQICDRGSASTSACHPRCIAPVMQLDHHPSHAWFARHPPATDDSVGASNVVKTCQRWMAARAEIQPRPVRAAVRSIVRNSRCALLRKLVLVACSLGRGETRFPLADRVAQGIIKGAKSCECGSCVLAVVGAGAGWLHGGSLVSWSARNASRHRGISPCPVLSHRIASHRIAWSDGCRAECAMRRLLAFLELA</sequence>
<keyword evidence="2" id="KW-1185">Reference proteome</keyword>
<evidence type="ECO:0000313" key="2">
    <source>
        <dbReference type="Proteomes" id="UP001638806"/>
    </source>
</evidence>
<organism evidence="1 2">
    <name type="scientific">Purpureocillium lilacinum</name>
    <name type="common">Paecilomyces lilacinus</name>
    <dbReference type="NCBI Taxonomy" id="33203"/>
    <lineage>
        <taxon>Eukaryota</taxon>
        <taxon>Fungi</taxon>
        <taxon>Dikarya</taxon>
        <taxon>Ascomycota</taxon>
        <taxon>Pezizomycotina</taxon>
        <taxon>Sordariomycetes</taxon>
        <taxon>Hypocreomycetidae</taxon>
        <taxon>Hypocreales</taxon>
        <taxon>Ophiocordycipitaceae</taxon>
        <taxon>Purpureocillium</taxon>
    </lineage>
</organism>
<comment type="caution">
    <text evidence="1">The sequence shown here is derived from an EMBL/GenBank/DDBJ whole genome shotgun (WGS) entry which is preliminary data.</text>
</comment>
<dbReference type="EMBL" id="JBGNUJ010000002">
    <property type="protein sequence ID" value="KAL3964826.1"/>
    <property type="molecule type" value="Genomic_DNA"/>
</dbReference>
<evidence type="ECO:0000313" key="1">
    <source>
        <dbReference type="EMBL" id="KAL3964826.1"/>
    </source>
</evidence>